<dbReference type="Pfam" id="PF00069">
    <property type="entry name" value="Pkinase"/>
    <property type="match status" value="1"/>
</dbReference>
<dbReference type="InterPro" id="IPR000719">
    <property type="entry name" value="Prot_kinase_dom"/>
</dbReference>
<accession>A0A9D5HPB1</accession>
<comment type="subcellular location">
    <subcellularLocation>
        <location evidence="1">Membrane</location>
        <topology evidence="1">Single-pass type I membrane protein</topology>
    </subcellularLocation>
</comment>
<reference evidence="23" key="1">
    <citation type="submission" date="2021-03" db="EMBL/GenBank/DDBJ databases">
        <authorList>
            <person name="Li Z."/>
            <person name="Yang C."/>
        </authorList>
    </citation>
    <scope>NUCLEOTIDE SEQUENCE</scope>
    <source>
        <strain evidence="23">Dzin_1.0</strain>
        <tissue evidence="23">Leaf</tissue>
    </source>
</reference>
<dbReference type="Gene3D" id="3.30.200.20">
    <property type="entry name" value="Phosphorylase Kinase, domain 1"/>
    <property type="match status" value="1"/>
</dbReference>
<comment type="similarity">
    <text evidence="2">In the N-terminal section; belongs to the leguminous lectin family.</text>
</comment>
<proteinExistence type="inferred from homology"/>
<keyword evidence="5 20" id="KW-0723">Serine/threonine-protein kinase</keyword>
<comment type="caution">
    <text evidence="23">The sequence shown here is derived from an EMBL/GenBank/DDBJ whole genome shotgun (WGS) entry which is preliminary data.</text>
</comment>
<dbReference type="OrthoDB" id="679621at2759"/>
<dbReference type="EMBL" id="JAGGNH010000001">
    <property type="protein sequence ID" value="KAJ0984019.1"/>
    <property type="molecule type" value="Genomic_DNA"/>
</dbReference>
<dbReference type="GO" id="GO:0016020">
    <property type="term" value="C:membrane"/>
    <property type="evidence" value="ECO:0007669"/>
    <property type="project" value="UniProtKB-SubCell"/>
</dbReference>
<keyword evidence="10 19" id="KW-0547">Nucleotide-binding</keyword>
<keyword evidence="24" id="KW-1185">Reference proteome</keyword>
<keyword evidence="7 21" id="KW-0812">Transmembrane</keyword>
<evidence type="ECO:0000256" key="18">
    <source>
        <dbReference type="ARBA" id="ARBA00048679"/>
    </source>
</evidence>
<comment type="similarity">
    <text evidence="20">Belongs to the protein kinase superfamily.</text>
</comment>
<comment type="catalytic activity">
    <reaction evidence="18">
        <text>L-seryl-[protein] + ATP = O-phospho-L-seryl-[protein] + ADP + H(+)</text>
        <dbReference type="Rhea" id="RHEA:17989"/>
        <dbReference type="Rhea" id="RHEA-COMP:9863"/>
        <dbReference type="Rhea" id="RHEA-COMP:11604"/>
        <dbReference type="ChEBI" id="CHEBI:15378"/>
        <dbReference type="ChEBI" id="CHEBI:29999"/>
        <dbReference type="ChEBI" id="CHEBI:30616"/>
        <dbReference type="ChEBI" id="CHEBI:83421"/>
        <dbReference type="ChEBI" id="CHEBI:456216"/>
        <dbReference type="EC" id="2.7.11.1"/>
    </reaction>
</comment>
<protein>
    <recommendedName>
        <fullName evidence="4">non-specific serine/threonine protein kinase</fullName>
        <ecNumber evidence="4">2.7.11.1</ecNumber>
    </recommendedName>
</protein>
<keyword evidence="16" id="KW-0325">Glycoprotein</keyword>
<keyword evidence="8" id="KW-0732">Signal</keyword>
<evidence type="ECO:0000256" key="9">
    <source>
        <dbReference type="ARBA" id="ARBA00022734"/>
    </source>
</evidence>
<evidence type="ECO:0000313" key="24">
    <source>
        <dbReference type="Proteomes" id="UP001085076"/>
    </source>
</evidence>
<evidence type="ECO:0000256" key="13">
    <source>
        <dbReference type="ARBA" id="ARBA00022989"/>
    </source>
</evidence>
<dbReference type="EC" id="2.7.11.1" evidence="4"/>
<keyword evidence="6" id="KW-0808">Transferase</keyword>
<dbReference type="InterPro" id="IPR008271">
    <property type="entry name" value="Ser/Thr_kinase_AS"/>
</dbReference>
<evidence type="ECO:0000256" key="15">
    <source>
        <dbReference type="ARBA" id="ARBA00023170"/>
    </source>
</evidence>
<dbReference type="Gene3D" id="1.10.510.10">
    <property type="entry name" value="Transferase(Phosphotransferase) domain 1"/>
    <property type="match status" value="1"/>
</dbReference>
<reference evidence="23" key="2">
    <citation type="journal article" date="2022" name="Hortic Res">
        <title>The genome of Dioscorea zingiberensis sheds light on the biosynthesis, origin and evolution of the medicinally important diosgenin saponins.</title>
        <authorList>
            <person name="Li Y."/>
            <person name="Tan C."/>
            <person name="Li Z."/>
            <person name="Guo J."/>
            <person name="Li S."/>
            <person name="Chen X."/>
            <person name="Wang C."/>
            <person name="Dai X."/>
            <person name="Yang H."/>
            <person name="Song W."/>
            <person name="Hou L."/>
            <person name="Xu J."/>
            <person name="Tong Z."/>
            <person name="Xu A."/>
            <person name="Yuan X."/>
            <person name="Wang W."/>
            <person name="Yang Q."/>
            <person name="Chen L."/>
            <person name="Sun Z."/>
            <person name="Wang K."/>
            <person name="Pan B."/>
            <person name="Chen J."/>
            <person name="Bao Y."/>
            <person name="Liu F."/>
            <person name="Qi X."/>
            <person name="Gang D.R."/>
            <person name="Wen J."/>
            <person name="Li J."/>
        </authorList>
    </citation>
    <scope>NUCLEOTIDE SEQUENCE</scope>
    <source>
        <strain evidence="23">Dzin_1.0</strain>
    </source>
</reference>
<dbReference type="SUPFAM" id="SSF49899">
    <property type="entry name" value="Concanavalin A-like lectins/glucanases"/>
    <property type="match status" value="1"/>
</dbReference>
<comment type="catalytic activity">
    <reaction evidence="17">
        <text>L-threonyl-[protein] + ATP = O-phospho-L-threonyl-[protein] + ADP + H(+)</text>
        <dbReference type="Rhea" id="RHEA:46608"/>
        <dbReference type="Rhea" id="RHEA-COMP:11060"/>
        <dbReference type="Rhea" id="RHEA-COMP:11605"/>
        <dbReference type="ChEBI" id="CHEBI:15378"/>
        <dbReference type="ChEBI" id="CHEBI:30013"/>
        <dbReference type="ChEBI" id="CHEBI:30616"/>
        <dbReference type="ChEBI" id="CHEBI:61977"/>
        <dbReference type="ChEBI" id="CHEBI:456216"/>
        <dbReference type="EC" id="2.7.11.1"/>
    </reaction>
</comment>
<dbReference type="InterPro" id="IPR013320">
    <property type="entry name" value="ConA-like_dom_sf"/>
</dbReference>
<evidence type="ECO:0000256" key="2">
    <source>
        <dbReference type="ARBA" id="ARBA00008536"/>
    </source>
</evidence>
<evidence type="ECO:0000256" key="11">
    <source>
        <dbReference type="ARBA" id="ARBA00022777"/>
    </source>
</evidence>
<dbReference type="InterPro" id="IPR011009">
    <property type="entry name" value="Kinase-like_dom_sf"/>
</dbReference>
<evidence type="ECO:0000256" key="4">
    <source>
        <dbReference type="ARBA" id="ARBA00012513"/>
    </source>
</evidence>
<dbReference type="PROSITE" id="PS00108">
    <property type="entry name" value="PROTEIN_KINASE_ST"/>
    <property type="match status" value="1"/>
</dbReference>
<dbReference type="Proteomes" id="UP001085076">
    <property type="component" value="Miscellaneous, Linkage group lg01"/>
</dbReference>
<feature type="binding site" evidence="19">
    <location>
        <position position="203"/>
    </location>
    <ligand>
        <name>ATP</name>
        <dbReference type="ChEBI" id="CHEBI:30616"/>
    </ligand>
</feature>
<evidence type="ECO:0000256" key="3">
    <source>
        <dbReference type="ARBA" id="ARBA00010217"/>
    </source>
</evidence>
<keyword evidence="15" id="KW-0675">Receptor</keyword>
<dbReference type="GO" id="GO:0030246">
    <property type="term" value="F:carbohydrate binding"/>
    <property type="evidence" value="ECO:0007669"/>
    <property type="project" value="UniProtKB-KW"/>
</dbReference>
<dbReference type="PROSITE" id="PS00107">
    <property type="entry name" value="PROTEIN_KINASE_ATP"/>
    <property type="match status" value="1"/>
</dbReference>
<dbReference type="InterPro" id="IPR050528">
    <property type="entry name" value="L-type_Lectin-RKs"/>
</dbReference>
<feature type="transmembrane region" description="Helical" evidence="21">
    <location>
        <begin position="113"/>
        <end position="138"/>
    </location>
</feature>
<dbReference type="GO" id="GO:0005524">
    <property type="term" value="F:ATP binding"/>
    <property type="evidence" value="ECO:0007669"/>
    <property type="project" value="UniProtKB-UniRule"/>
</dbReference>
<evidence type="ECO:0000256" key="6">
    <source>
        <dbReference type="ARBA" id="ARBA00022679"/>
    </source>
</evidence>
<evidence type="ECO:0000256" key="8">
    <source>
        <dbReference type="ARBA" id="ARBA00022729"/>
    </source>
</evidence>
<evidence type="ECO:0000256" key="17">
    <source>
        <dbReference type="ARBA" id="ARBA00047899"/>
    </source>
</evidence>
<dbReference type="SMART" id="SM00220">
    <property type="entry name" value="S_TKc"/>
    <property type="match status" value="1"/>
</dbReference>
<evidence type="ECO:0000256" key="19">
    <source>
        <dbReference type="PROSITE-ProRule" id="PRU10141"/>
    </source>
</evidence>
<evidence type="ECO:0000256" key="7">
    <source>
        <dbReference type="ARBA" id="ARBA00022692"/>
    </source>
</evidence>
<comment type="similarity">
    <text evidence="3">In the C-terminal section; belongs to the protein kinase superfamily. Ser/Thr protein kinase family.</text>
</comment>
<sequence length="494" mass="55404">MKAGLLPSQCISFLSPKHILVWIEYEQSDKLLNVTIAPVSVPKPSVPLISSVVNLSSLIQDDMYVGFSSSTGSFPTSHYILGWSFMLNGKVQALDLSKLPSLPLMASESKSKLLPIVLPLIGGSLVLMVMAFVVVVVVRRRRNKYAELLEDWEREYGPQRFSYKDLFLATKGFRDRELLGAGGFGRVYKGVLPKTNIQVAVKKVSHESRQGMREFIAEIISIGRLRHRNLVQLLGYCRRRGELLLVYDFMPNGSLDRLLFDKPESLLDWEQRFQIIKGVASALFYLHEEWEQVVIHRDIKASNILLDGEMNGRLGDFGLSRLYDHGSDPQTTHVVGTLGYLAPELPRTGKATTSTDVYAFGGFLLEVACGRRPIEMKALPQEMILVDWVFECWKEDSILDVRDPNLGDKFKVEEMEMVLKLGLVCSHPNPKYRPPMRAVTQALDGSAPLPLMLEESWVAGDSFAALRDESFNVSVTTGYHSLATSFKCLESVAQ</sequence>
<keyword evidence="14 21" id="KW-0472">Membrane</keyword>
<dbReference type="PROSITE" id="PS50011">
    <property type="entry name" value="PROTEIN_KINASE_DOM"/>
    <property type="match status" value="1"/>
</dbReference>
<dbReference type="InterPro" id="IPR001220">
    <property type="entry name" value="Legume_lectin_dom"/>
</dbReference>
<gene>
    <name evidence="23" type="ORF">J5N97_002375</name>
</gene>
<dbReference type="Gene3D" id="2.60.120.200">
    <property type="match status" value="1"/>
</dbReference>
<dbReference type="FunFam" id="3.30.200.20:FF:000112">
    <property type="entry name" value="Lectin-domain containing receptor kinase A4.3"/>
    <property type="match status" value="1"/>
</dbReference>
<organism evidence="23 24">
    <name type="scientific">Dioscorea zingiberensis</name>
    <dbReference type="NCBI Taxonomy" id="325984"/>
    <lineage>
        <taxon>Eukaryota</taxon>
        <taxon>Viridiplantae</taxon>
        <taxon>Streptophyta</taxon>
        <taxon>Embryophyta</taxon>
        <taxon>Tracheophyta</taxon>
        <taxon>Spermatophyta</taxon>
        <taxon>Magnoliopsida</taxon>
        <taxon>Liliopsida</taxon>
        <taxon>Dioscoreales</taxon>
        <taxon>Dioscoreaceae</taxon>
        <taxon>Dioscorea</taxon>
    </lineage>
</organism>
<feature type="domain" description="Protein kinase" evidence="22">
    <location>
        <begin position="173"/>
        <end position="452"/>
    </location>
</feature>
<dbReference type="CDD" id="cd14066">
    <property type="entry name" value="STKc_IRAK"/>
    <property type="match status" value="1"/>
</dbReference>
<dbReference type="Pfam" id="PF00139">
    <property type="entry name" value="Lectin_legB"/>
    <property type="match status" value="1"/>
</dbReference>
<keyword evidence="13 21" id="KW-1133">Transmembrane helix</keyword>
<evidence type="ECO:0000256" key="14">
    <source>
        <dbReference type="ARBA" id="ARBA00023136"/>
    </source>
</evidence>
<evidence type="ECO:0000256" key="20">
    <source>
        <dbReference type="RuleBase" id="RU000304"/>
    </source>
</evidence>
<evidence type="ECO:0000256" key="1">
    <source>
        <dbReference type="ARBA" id="ARBA00004479"/>
    </source>
</evidence>
<keyword evidence="9" id="KW-0430">Lectin</keyword>
<dbReference type="FunFam" id="1.10.510.10:FF:000108">
    <property type="entry name" value="L-type lectin-domain containing receptor kinase S.4"/>
    <property type="match status" value="1"/>
</dbReference>
<dbReference type="SUPFAM" id="SSF56112">
    <property type="entry name" value="Protein kinase-like (PK-like)"/>
    <property type="match status" value="1"/>
</dbReference>
<evidence type="ECO:0000256" key="12">
    <source>
        <dbReference type="ARBA" id="ARBA00022840"/>
    </source>
</evidence>
<dbReference type="AlphaFoldDB" id="A0A9D5HPB1"/>
<evidence type="ECO:0000313" key="23">
    <source>
        <dbReference type="EMBL" id="KAJ0984019.1"/>
    </source>
</evidence>
<dbReference type="GO" id="GO:0004674">
    <property type="term" value="F:protein serine/threonine kinase activity"/>
    <property type="evidence" value="ECO:0007669"/>
    <property type="project" value="UniProtKB-KW"/>
</dbReference>
<evidence type="ECO:0000259" key="22">
    <source>
        <dbReference type="PROSITE" id="PS50011"/>
    </source>
</evidence>
<dbReference type="PANTHER" id="PTHR27007">
    <property type="match status" value="1"/>
</dbReference>
<keyword evidence="12 19" id="KW-0067">ATP-binding</keyword>
<keyword evidence="11" id="KW-0418">Kinase</keyword>
<evidence type="ECO:0000256" key="10">
    <source>
        <dbReference type="ARBA" id="ARBA00022741"/>
    </source>
</evidence>
<dbReference type="InterPro" id="IPR017441">
    <property type="entry name" value="Protein_kinase_ATP_BS"/>
</dbReference>
<evidence type="ECO:0000256" key="16">
    <source>
        <dbReference type="ARBA" id="ARBA00023180"/>
    </source>
</evidence>
<name>A0A9D5HPB1_9LILI</name>
<evidence type="ECO:0000256" key="21">
    <source>
        <dbReference type="SAM" id="Phobius"/>
    </source>
</evidence>
<evidence type="ECO:0000256" key="5">
    <source>
        <dbReference type="ARBA" id="ARBA00022527"/>
    </source>
</evidence>